<dbReference type="Gene3D" id="3.40.190.10">
    <property type="entry name" value="Periplasmic binding protein-like II"/>
    <property type="match status" value="1"/>
</dbReference>
<evidence type="ECO:0008006" key="4">
    <source>
        <dbReference type="Google" id="ProtNLM"/>
    </source>
</evidence>
<feature type="signal peptide" evidence="1">
    <location>
        <begin position="1"/>
        <end position="22"/>
    </location>
</feature>
<accession>A0ABW9N263</accession>
<proteinExistence type="predicted"/>
<keyword evidence="1" id="KW-0732">Signal</keyword>
<dbReference type="RefSeq" id="WP_410024706.1">
    <property type="nucleotide sequence ID" value="NZ_JBGMEG010000014.1"/>
</dbReference>
<evidence type="ECO:0000313" key="3">
    <source>
        <dbReference type="Proteomes" id="UP001637993"/>
    </source>
</evidence>
<keyword evidence="3" id="KW-1185">Reference proteome</keyword>
<sequence length="323" mass="36995">MTKVLKLLLALALIAIVPGCSKKEEVKTEETQVIEVEKEEAKKEELTINASTFASKVVIDNMKDSEDTSYNISKNPNYQQIENGDFDIAIVPGYLGPYFYDRTNQGIEIAAITQLDNIHIVSDFLVNDQKDLMGKNFLIPDPVANLAEILDKKIGPASLFLRLNLEYYKSMDEILDKMDKTSNFMTILSDPYLTKIEDKDYFQSDLANLLPIAKGEFVSEIIIVNKDYLKNHKIEFDKFLEDYKESTQKLDDDDFDIEVSEDILKSYDITKEQAKTSLQRSNPVFIDEDTMKGTYKVFLDKLNDLDESLVGENISDDDLYYEK</sequence>
<evidence type="ECO:0000256" key="1">
    <source>
        <dbReference type="SAM" id="SignalP"/>
    </source>
</evidence>
<dbReference type="EMBL" id="JBGMEG010000014">
    <property type="protein sequence ID" value="MFO3718149.1"/>
    <property type="molecule type" value="Genomic_DNA"/>
</dbReference>
<organism evidence="2 3">
    <name type="scientific">Anaerococcus groningensis</name>
    <dbReference type="NCBI Taxonomy" id="3115616"/>
    <lineage>
        <taxon>Bacteria</taxon>
        <taxon>Bacillati</taxon>
        <taxon>Bacillota</taxon>
        <taxon>Tissierellia</taxon>
        <taxon>Tissierellales</taxon>
        <taxon>Peptoniphilaceae</taxon>
        <taxon>Anaerococcus</taxon>
    </lineage>
</organism>
<protein>
    <recommendedName>
        <fullName evidence="4">ABC transporter substrate-binding protein</fullName>
    </recommendedName>
</protein>
<comment type="caution">
    <text evidence="2">The sequence shown here is derived from an EMBL/GenBank/DDBJ whole genome shotgun (WGS) entry which is preliminary data.</text>
</comment>
<evidence type="ECO:0000313" key="2">
    <source>
        <dbReference type="EMBL" id="MFO3718149.1"/>
    </source>
</evidence>
<dbReference type="Proteomes" id="UP001637993">
    <property type="component" value="Unassembled WGS sequence"/>
</dbReference>
<gene>
    <name evidence="2" type="ORF">AB9Q04_07400</name>
</gene>
<name>A0ABW9N263_9FIRM</name>
<reference evidence="2 3" key="1">
    <citation type="journal article" date="2025" name="Anaerobe">
        <title>Description of Anaerococcus kampingiae sp. nov., Anaerococcus groningensis sp. nov., Anaerococcus martiniensis sp. nov., and Anaerococcus cruorum sp. nov., isolated from human clinical specimens.</title>
        <authorList>
            <person name="Boiten K.E."/>
            <person name="Meijer J."/>
            <person name="van Wezel E.M."/>
            <person name="Veloo A.C.M."/>
        </authorList>
    </citation>
    <scope>NUCLEOTIDE SEQUENCE [LARGE SCALE GENOMIC DNA]</scope>
    <source>
        <strain evidence="2 3">ENR1011</strain>
    </source>
</reference>
<feature type="chain" id="PRO_5045460315" description="ABC transporter substrate-binding protein" evidence="1">
    <location>
        <begin position="23"/>
        <end position="323"/>
    </location>
</feature>